<dbReference type="EMBL" id="JAUFQY010000001">
    <property type="protein sequence ID" value="MDN3701667.1"/>
    <property type="molecule type" value="Genomic_DNA"/>
</dbReference>
<evidence type="ECO:0000313" key="3">
    <source>
        <dbReference type="Proteomes" id="UP001223712"/>
    </source>
</evidence>
<dbReference type="RefSeq" id="WP_261837362.1">
    <property type="nucleotide sequence ID" value="NZ_AP025458.1"/>
</dbReference>
<reference evidence="3" key="1">
    <citation type="journal article" date="2019" name="Int. J. Syst. Evol. Microbiol.">
        <title>The Global Catalogue of Microorganisms (GCM) 10K type strain sequencing project: providing services to taxonomists for standard genome sequencing and annotation.</title>
        <authorList>
            <consortium name="The Broad Institute Genomics Platform"/>
            <consortium name="The Broad Institute Genome Sequencing Center for Infectious Disease"/>
            <person name="Wu L."/>
            <person name="Ma J."/>
        </authorList>
    </citation>
    <scope>NUCLEOTIDE SEQUENCE [LARGE SCALE GENOMIC DNA]</scope>
    <source>
        <strain evidence="3">CECT 7226</strain>
    </source>
</reference>
<proteinExistence type="predicted"/>
<comment type="caution">
    <text evidence="2">The sequence shown here is derived from an EMBL/GenBank/DDBJ whole genome shotgun (WGS) entry which is preliminary data.</text>
</comment>
<accession>A0ABT8CLC1</accession>
<keyword evidence="1" id="KW-1133">Transmembrane helix</keyword>
<name>A0ABT8CLC1_9VIBR</name>
<dbReference type="Proteomes" id="UP001223712">
    <property type="component" value="Unassembled WGS sequence"/>
</dbReference>
<evidence type="ECO:0000256" key="1">
    <source>
        <dbReference type="SAM" id="Phobius"/>
    </source>
</evidence>
<keyword evidence="3" id="KW-1185">Reference proteome</keyword>
<feature type="transmembrane region" description="Helical" evidence="1">
    <location>
        <begin position="49"/>
        <end position="71"/>
    </location>
</feature>
<gene>
    <name evidence="2" type="ORF">QWY96_13550</name>
</gene>
<keyword evidence="1" id="KW-0472">Membrane</keyword>
<sequence>MREPVQPKQRNQLSRYVVIFITVVFATLMKQTLESRFPDLQALSFLMDLGLYLLLFIPFYFLMSKVADWFIARQ</sequence>
<keyword evidence="1" id="KW-0812">Transmembrane</keyword>
<organism evidence="2 3">
    <name type="scientific">Vibrio artabrorum</name>
    <dbReference type="NCBI Taxonomy" id="446374"/>
    <lineage>
        <taxon>Bacteria</taxon>
        <taxon>Pseudomonadati</taxon>
        <taxon>Pseudomonadota</taxon>
        <taxon>Gammaproteobacteria</taxon>
        <taxon>Vibrionales</taxon>
        <taxon>Vibrionaceae</taxon>
        <taxon>Vibrio</taxon>
    </lineage>
</organism>
<evidence type="ECO:0000313" key="2">
    <source>
        <dbReference type="EMBL" id="MDN3701667.1"/>
    </source>
</evidence>
<protein>
    <submittedName>
        <fullName evidence="2">Uncharacterized protein</fullName>
    </submittedName>
</protein>
<feature type="transmembrane region" description="Helical" evidence="1">
    <location>
        <begin position="12"/>
        <end position="29"/>
    </location>
</feature>